<protein>
    <submittedName>
        <fullName evidence="1">Uncharacterized protein</fullName>
    </submittedName>
</protein>
<sequence length="32" mass="3524">MRFFDSINSMISEISTAASTIPALLVDSHQIK</sequence>
<dbReference type="EMBL" id="UINC01002543">
    <property type="protein sequence ID" value="SUZ97804.1"/>
    <property type="molecule type" value="Genomic_DNA"/>
</dbReference>
<proteinExistence type="predicted"/>
<name>A0A381S2Y3_9ZZZZ</name>
<gene>
    <name evidence="1" type="ORF">METZ01_LOCUS50658</name>
</gene>
<evidence type="ECO:0000313" key="1">
    <source>
        <dbReference type="EMBL" id="SUZ97804.1"/>
    </source>
</evidence>
<reference evidence="1" key="1">
    <citation type="submission" date="2018-05" db="EMBL/GenBank/DDBJ databases">
        <authorList>
            <person name="Lanie J.A."/>
            <person name="Ng W.-L."/>
            <person name="Kazmierczak K.M."/>
            <person name="Andrzejewski T.M."/>
            <person name="Davidsen T.M."/>
            <person name="Wayne K.J."/>
            <person name="Tettelin H."/>
            <person name="Glass J.I."/>
            <person name="Rusch D."/>
            <person name="Podicherti R."/>
            <person name="Tsui H.-C.T."/>
            <person name="Winkler M.E."/>
        </authorList>
    </citation>
    <scope>NUCLEOTIDE SEQUENCE</scope>
</reference>
<dbReference type="AlphaFoldDB" id="A0A381S2Y3"/>
<accession>A0A381S2Y3</accession>
<organism evidence="1">
    <name type="scientific">marine metagenome</name>
    <dbReference type="NCBI Taxonomy" id="408172"/>
    <lineage>
        <taxon>unclassified sequences</taxon>
        <taxon>metagenomes</taxon>
        <taxon>ecological metagenomes</taxon>
    </lineage>
</organism>